<keyword evidence="2" id="KW-0238">DNA-binding</keyword>
<dbReference type="AlphaFoldDB" id="A0A167CQQ0"/>
<evidence type="ECO:0000313" key="3">
    <source>
        <dbReference type="Proteomes" id="UP000189580"/>
    </source>
</evidence>
<dbReference type="GO" id="GO:0003677">
    <property type="term" value="F:DNA binding"/>
    <property type="evidence" value="ECO:0007669"/>
    <property type="project" value="UniProtKB-KW"/>
</dbReference>
<organism evidence="2 3">
    <name type="scientific">Sugiyamaella lignohabitans</name>
    <dbReference type="NCBI Taxonomy" id="796027"/>
    <lineage>
        <taxon>Eukaryota</taxon>
        <taxon>Fungi</taxon>
        <taxon>Dikarya</taxon>
        <taxon>Ascomycota</taxon>
        <taxon>Saccharomycotina</taxon>
        <taxon>Dipodascomycetes</taxon>
        <taxon>Dipodascales</taxon>
        <taxon>Trichomonascaceae</taxon>
        <taxon>Sugiyamaella</taxon>
    </lineage>
</organism>
<dbReference type="Proteomes" id="UP000189580">
    <property type="component" value="Chromosome a"/>
</dbReference>
<dbReference type="OrthoDB" id="10261072at2759"/>
<protein>
    <submittedName>
        <fullName evidence="2">DNA-binding protein C1D</fullName>
    </submittedName>
</protein>
<evidence type="ECO:0000256" key="1">
    <source>
        <dbReference type="SAM" id="MobiDB-lite"/>
    </source>
</evidence>
<dbReference type="RefSeq" id="XP_018734469.1">
    <property type="nucleotide sequence ID" value="XM_018879128.1"/>
</dbReference>
<feature type="compositionally biased region" description="Basic residues" evidence="1">
    <location>
        <begin position="102"/>
        <end position="117"/>
    </location>
</feature>
<feature type="compositionally biased region" description="Basic and acidic residues" evidence="1">
    <location>
        <begin position="60"/>
        <end position="84"/>
    </location>
</feature>
<keyword evidence="3" id="KW-1185">Reference proteome</keyword>
<dbReference type="KEGG" id="slb:AWJ20_220"/>
<evidence type="ECO:0000313" key="2">
    <source>
        <dbReference type="EMBL" id="ANB11992.1"/>
    </source>
</evidence>
<dbReference type="GeneID" id="30034085"/>
<feature type="region of interest" description="Disordered" evidence="1">
    <location>
        <begin position="42"/>
        <end position="131"/>
    </location>
</feature>
<gene>
    <name evidence="2" type="ORF">AWJ20_220</name>
</gene>
<sequence length="131" mass="14483">MNELERVKSYMNKVKEQTGEPVKKPQRARVVDKEAANRFIQNALSDSNDKTEVVFSGKHTRLDGDETKDKEDDKEGKAEERDVDTTAPKKRAAKSSSEAPPKKKSNKKAVVRAKKKAAKEAAAEAAASARE</sequence>
<dbReference type="EMBL" id="CP014501">
    <property type="protein sequence ID" value="ANB11992.1"/>
    <property type="molecule type" value="Genomic_DNA"/>
</dbReference>
<name>A0A167CQQ0_9ASCO</name>
<accession>A0A167CQQ0</accession>
<feature type="region of interest" description="Disordered" evidence="1">
    <location>
        <begin position="1"/>
        <end position="30"/>
    </location>
</feature>
<proteinExistence type="predicted"/>
<reference evidence="2 3" key="1">
    <citation type="submission" date="2016-02" db="EMBL/GenBank/DDBJ databases">
        <title>Complete genome sequence and transcriptome regulation of the pentose utilising yeast Sugiyamaella lignohabitans.</title>
        <authorList>
            <person name="Bellasio M."/>
            <person name="Peymann A."/>
            <person name="Valli M."/>
            <person name="Sipitzky M."/>
            <person name="Graf A."/>
            <person name="Sauer M."/>
            <person name="Marx H."/>
            <person name="Mattanovich D."/>
        </authorList>
    </citation>
    <scope>NUCLEOTIDE SEQUENCE [LARGE SCALE GENOMIC DNA]</scope>
    <source>
        <strain evidence="2 3">CBS 10342</strain>
    </source>
</reference>